<protein>
    <submittedName>
        <fullName evidence="8">Putative transmembrane protein</fullName>
    </submittedName>
</protein>
<evidence type="ECO:0000313" key="8">
    <source>
        <dbReference type="EMBL" id="PIM02365.1"/>
    </source>
</evidence>
<dbReference type="AlphaFoldDB" id="A0A2G8Y525"/>
<feature type="region of interest" description="Disordered" evidence="6">
    <location>
        <begin position="497"/>
        <end position="520"/>
    </location>
</feature>
<feature type="transmembrane region" description="Helical" evidence="7">
    <location>
        <begin position="528"/>
        <end position="553"/>
    </location>
</feature>
<evidence type="ECO:0000256" key="3">
    <source>
        <dbReference type="ARBA" id="ARBA00022692"/>
    </source>
</evidence>
<accession>A0A2G8Y525</accession>
<dbReference type="InterPro" id="IPR036259">
    <property type="entry name" value="MFS_trans_sf"/>
</dbReference>
<dbReference type="SUPFAM" id="SSF103473">
    <property type="entry name" value="MFS general substrate transporter"/>
    <property type="match status" value="3"/>
</dbReference>
<feature type="compositionally biased region" description="Acidic residues" evidence="6">
    <location>
        <begin position="731"/>
        <end position="746"/>
    </location>
</feature>
<comment type="subcellular location">
    <subcellularLocation>
        <location evidence="1">Membrane</location>
        <topology evidence="1">Multi-pass membrane protein</topology>
    </subcellularLocation>
</comment>
<dbReference type="PANTHER" id="PTHR23505">
    <property type="entry name" value="SPINSTER"/>
    <property type="match status" value="1"/>
</dbReference>
<reference evidence="8 9" key="1">
    <citation type="journal article" date="2016" name="Nat. Commun.">
        <title>Local admixture of amplified and diversified secreted pathogenesis determinants shapes mosaic Toxoplasma gondii genomes.</title>
        <authorList>
            <person name="Lorenzi H."/>
            <person name="Khan A."/>
            <person name="Behnke M.S."/>
            <person name="Namasivayam S."/>
            <person name="Swapna L.S."/>
            <person name="Hadjithomas M."/>
            <person name="Karamycheva S."/>
            <person name="Pinney D."/>
            <person name="Brunk B.P."/>
            <person name="Ajioka J.W."/>
            <person name="Ajzenberg D."/>
            <person name="Boothroyd J.C."/>
            <person name="Boyle J.P."/>
            <person name="Darde M.L."/>
            <person name="Diaz-Miranda M.A."/>
            <person name="Dubey J.P."/>
            <person name="Fritz H.M."/>
            <person name="Gennari S.M."/>
            <person name="Gregory B.D."/>
            <person name="Kim K."/>
            <person name="Saeij J.P."/>
            <person name="Su C."/>
            <person name="White M.W."/>
            <person name="Zhu X.Q."/>
            <person name="Howe D.K."/>
            <person name="Rosenthal B.M."/>
            <person name="Grigg M.E."/>
            <person name="Parkinson J."/>
            <person name="Liu L."/>
            <person name="Kissinger J.C."/>
            <person name="Roos D.S."/>
            <person name="Sibley L.D."/>
        </authorList>
    </citation>
    <scope>NUCLEOTIDE SEQUENCE [LARGE SCALE GENOMIC DNA]</scope>
    <source>
        <strain evidence="8 9">COUG</strain>
    </source>
</reference>
<dbReference type="InterPro" id="IPR044770">
    <property type="entry name" value="MFS_spinster-like"/>
</dbReference>
<feature type="compositionally biased region" description="Basic and acidic residues" evidence="6">
    <location>
        <begin position="628"/>
        <end position="655"/>
    </location>
</feature>
<dbReference type="Proteomes" id="UP000236343">
    <property type="component" value="Unassembled WGS sequence"/>
</dbReference>
<feature type="compositionally biased region" description="Low complexity" evidence="6">
    <location>
        <begin position="12"/>
        <end position="43"/>
    </location>
</feature>
<organism evidence="8 9">
    <name type="scientific">Toxoplasma gondii COUG</name>
    <dbReference type="NCBI Taxonomy" id="1074873"/>
    <lineage>
        <taxon>Eukaryota</taxon>
        <taxon>Sar</taxon>
        <taxon>Alveolata</taxon>
        <taxon>Apicomplexa</taxon>
        <taxon>Conoidasida</taxon>
        <taxon>Coccidia</taxon>
        <taxon>Eucoccidiorida</taxon>
        <taxon>Eimeriorina</taxon>
        <taxon>Sarcocystidae</taxon>
        <taxon>Toxoplasma</taxon>
    </lineage>
</organism>
<evidence type="ECO:0000256" key="1">
    <source>
        <dbReference type="ARBA" id="ARBA00004141"/>
    </source>
</evidence>
<evidence type="ECO:0000256" key="6">
    <source>
        <dbReference type="SAM" id="MobiDB-lite"/>
    </source>
</evidence>
<evidence type="ECO:0000256" key="2">
    <source>
        <dbReference type="ARBA" id="ARBA00022448"/>
    </source>
</evidence>
<feature type="transmembrane region" description="Helical" evidence="7">
    <location>
        <begin position="778"/>
        <end position="797"/>
    </location>
</feature>
<evidence type="ECO:0000256" key="5">
    <source>
        <dbReference type="ARBA" id="ARBA00023136"/>
    </source>
</evidence>
<dbReference type="EMBL" id="AGQR02001178">
    <property type="protein sequence ID" value="PIM02365.1"/>
    <property type="molecule type" value="Genomic_DNA"/>
</dbReference>
<dbReference type="GO" id="GO:0016020">
    <property type="term" value="C:membrane"/>
    <property type="evidence" value="ECO:0007669"/>
    <property type="project" value="UniProtKB-SubCell"/>
</dbReference>
<feature type="compositionally biased region" description="Basic and acidic residues" evidence="6">
    <location>
        <begin position="394"/>
        <end position="405"/>
    </location>
</feature>
<feature type="region of interest" description="Disordered" evidence="6">
    <location>
        <begin position="727"/>
        <end position="746"/>
    </location>
</feature>
<gene>
    <name evidence="8" type="ORF">TGCOUG_205625</name>
</gene>
<feature type="region of interest" description="Disordered" evidence="6">
    <location>
        <begin position="921"/>
        <end position="958"/>
    </location>
</feature>
<dbReference type="VEuPathDB" id="ToxoDB:TGCOUG_205625"/>
<feature type="region of interest" description="Disordered" evidence="6">
    <location>
        <begin position="196"/>
        <end position="330"/>
    </location>
</feature>
<keyword evidence="4 7" id="KW-1133">Transmembrane helix</keyword>
<evidence type="ECO:0000313" key="9">
    <source>
        <dbReference type="Proteomes" id="UP000236343"/>
    </source>
</evidence>
<feature type="transmembrane region" description="Helical" evidence="7">
    <location>
        <begin position="364"/>
        <end position="386"/>
    </location>
</feature>
<feature type="transmembrane region" description="Helical" evidence="7">
    <location>
        <begin position="573"/>
        <end position="595"/>
    </location>
</feature>
<feature type="compositionally biased region" description="Basic and acidic residues" evidence="6">
    <location>
        <begin position="196"/>
        <end position="206"/>
    </location>
</feature>
<feature type="transmembrane region" description="Helical" evidence="7">
    <location>
        <begin position="135"/>
        <end position="159"/>
    </location>
</feature>
<sequence>MDAQKPSPYHEASPVSCSSSSSRSAPVALPSLLSPSSSSSSSFSSSFPSCSAASSPSRSVWRDPVVLFLLAGNFFLYVDRGVLPGTTVEMTAFISATTSTESPDTLLGVLQASFIAGLSVGSPCFGHSVHRQPPFLLLALGLSLWTAALLLAALAFPLASFPLLLAGRMLSGVGEAAFVAIAFPFLAVYAETGQREARDAGSRRYDDEEEEEGARRRRQGTAGEGKGSCSQGRRTRRCSTEHPGGFSGHASRLSSADRLVTESSSHPHSPSSPPTPGPARRTSDSSQTSPPSSPSSPSPSSHMSSPFPRRISSSDPQSSSSPPSSSERGSSQGLVLGVFLCMLPLGVSAGIACGAALARLLPSGWAPAYAFLGFAGFLLACAAYAIHCSLERSPKAVEDPGRSETRGCLVNELTPGSDEEEDPDEGRAEDGEEGKAEEERSSFSVLLPCSSRGTADGEHWIKTHGEGSLEAPFLPSWPPQRPRNFSASASSFSPSSSASSSCTSLSPPPPSSSPAGQRKPSLWEETQTLLASPAFLFLCVASASYASVVQGLATFSANILLGLGVFRSELDAGLVAGVLAASSGIAGSALGGWLVDTLTTPAQSLSTQERRHRQREERQEEREEEKEDGERGGASEKAEEEREDGEREREGEEGSRGLSEAFSGETEKGHQSLVLSLSKEGESRRRRWKEARSQAELGSARRRAGTSGLVLPESGKARTKVAPAGRFLAGSEDENEEEGGRENEEEGLSLLAAREERTPQQSSTHATEISRVLKLRRLCWLNLVFISVAFCFLSGSSVATSPWLFLLLQLCGLASLYATQVGISLAQMLAVPEENRFFAVAASILVMHTLGDIPFPVVVGCVKDRLAPHCAQISPEDGASAACRAEEAGLRWTLFLIFSVLLLMAAATFAAKAVADRKMQTEEAANADGRDTDARHPSENNPADLSLTHGFADTRQDV</sequence>
<keyword evidence="5 7" id="KW-0472">Membrane</keyword>
<feature type="transmembrane region" description="Helical" evidence="7">
    <location>
        <begin position="334"/>
        <end position="358"/>
    </location>
</feature>
<comment type="caution">
    <text evidence="8">The sequence shown here is derived from an EMBL/GenBank/DDBJ whole genome shotgun (WGS) entry which is preliminary data.</text>
</comment>
<evidence type="ECO:0000256" key="7">
    <source>
        <dbReference type="SAM" id="Phobius"/>
    </source>
</evidence>
<dbReference type="PANTHER" id="PTHR23505:SF79">
    <property type="entry name" value="PROTEIN SPINSTER"/>
    <property type="match status" value="1"/>
</dbReference>
<feature type="transmembrane region" description="Helical" evidence="7">
    <location>
        <begin position="892"/>
        <end position="911"/>
    </location>
</feature>
<keyword evidence="3 7" id="KW-0812">Transmembrane</keyword>
<proteinExistence type="predicted"/>
<feature type="compositionally biased region" description="Basic and acidic residues" evidence="6">
    <location>
        <begin position="425"/>
        <end position="441"/>
    </location>
</feature>
<feature type="region of interest" description="Disordered" evidence="6">
    <location>
        <begin position="394"/>
        <end position="443"/>
    </location>
</feature>
<feature type="transmembrane region" description="Helical" evidence="7">
    <location>
        <begin position="837"/>
        <end position="859"/>
    </location>
</feature>
<feature type="region of interest" description="Disordered" evidence="6">
    <location>
        <begin position="601"/>
        <end position="709"/>
    </location>
</feature>
<dbReference type="Gene3D" id="1.20.1250.20">
    <property type="entry name" value="MFS general substrate transporter like domains"/>
    <property type="match status" value="1"/>
</dbReference>
<evidence type="ECO:0000256" key="4">
    <source>
        <dbReference type="ARBA" id="ARBA00022989"/>
    </source>
</evidence>
<feature type="transmembrane region" description="Helical" evidence="7">
    <location>
        <begin position="165"/>
        <end position="189"/>
    </location>
</feature>
<feature type="compositionally biased region" description="Low complexity" evidence="6">
    <location>
        <begin position="298"/>
        <end position="330"/>
    </location>
</feature>
<keyword evidence="2" id="KW-0813">Transport</keyword>
<feature type="transmembrane region" description="Helical" evidence="7">
    <location>
        <begin position="803"/>
        <end position="825"/>
    </location>
</feature>
<feature type="region of interest" description="Disordered" evidence="6">
    <location>
        <begin position="1"/>
        <end position="43"/>
    </location>
</feature>
<name>A0A2G8Y525_TOXGO</name>
<feature type="compositionally biased region" description="Basic and acidic residues" evidence="6">
    <location>
        <begin position="928"/>
        <end position="938"/>
    </location>
</feature>